<dbReference type="InterPro" id="IPR007094">
    <property type="entry name" value="RNA-dir_pol_PSvirus"/>
</dbReference>
<comment type="subcellular location">
    <subcellularLocation>
        <location evidence="3">Host cytoplasmic vesicle membrane</location>
        <topology evidence="3">Peripheral membrane protein</topology>
        <orientation evidence="3">Cytoplasmic side</orientation>
    </subcellularLocation>
    <subcellularLocation>
        <location evidence="5">Host endosome</location>
        <location evidence="5">Host multivesicular body</location>
    </subcellularLocation>
    <subcellularLocation>
        <location evidence="4">Virion</location>
    </subcellularLocation>
</comment>
<keyword evidence="20" id="KW-0378">Hydrolase</keyword>
<dbReference type="GO" id="GO:0019062">
    <property type="term" value="P:virion attachment to host cell"/>
    <property type="evidence" value="ECO:0007669"/>
    <property type="project" value="UniProtKB-KW"/>
</dbReference>
<keyword evidence="24" id="KW-0067">ATP-binding</keyword>
<dbReference type="CDD" id="cd00205">
    <property type="entry name" value="rhv_like"/>
    <property type="match status" value="2"/>
</dbReference>
<evidence type="ECO:0000256" key="15">
    <source>
        <dbReference type="ARBA" id="ARBA00022670"/>
    </source>
</evidence>
<evidence type="ECO:0000256" key="7">
    <source>
        <dbReference type="ARBA" id="ARBA00020107"/>
    </source>
</evidence>
<dbReference type="GO" id="GO:0072494">
    <property type="term" value="C:host multivesicular body"/>
    <property type="evidence" value="ECO:0007669"/>
    <property type="project" value="UniProtKB-SubCell"/>
</dbReference>
<evidence type="ECO:0000256" key="27">
    <source>
        <dbReference type="ARBA" id="ARBA00022953"/>
    </source>
</evidence>
<evidence type="ECO:0000259" key="42">
    <source>
        <dbReference type="PROSITE" id="PS50507"/>
    </source>
</evidence>
<feature type="domain" description="SF3 helicase" evidence="43">
    <location>
        <begin position="1161"/>
        <end position="1327"/>
    </location>
</feature>
<dbReference type="InterPro" id="IPR001676">
    <property type="entry name" value="Picornavirus_capsid"/>
</dbReference>
<evidence type="ECO:0000256" key="37">
    <source>
        <dbReference type="ARBA" id="ARBA00046745"/>
    </source>
</evidence>
<dbReference type="SUPFAM" id="SSF52540">
    <property type="entry name" value="P-loop containing nucleoside triphosphate hydrolases"/>
    <property type="match status" value="1"/>
</dbReference>
<comment type="subunit">
    <text evidence="38">Interacts with capsid protein VP2. Interacts with capsid protein VP3.</text>
</comment>
<evidence type="ECO:0000256" key="12">
    <source>
        <dbReference type="ARBA" id="ARBA00022553"/>
    </source>
</evidence>
<dbReference type="InterPro" id="IPR009003">
    <property type="entry name" value="Peptidase_S1_PA"/>
</dbReference>
<dbReference type="Gene3D" id="2.40.10.10">
    <property type="entry name" value="Trypsin-like serine proteases"/>
    <property type="match status" value="2"/>
</dbReference>
<dbReference type="InterPro" id="IPR004004">
    <property type="entry name" value="Helic/Pol/Pept_Calicivir-typ"/>
</dbReference>
<dbReference type="Pfam" id="PF00073">
    <property type="entry name" value="Rhv"/>
    <property type="match status" value="2"/>
</dbReference>
<keyword evidence="25" id="KW-0946">Virion</keyword>
<evidence type="ECO:0000256" key="19">
    <source>
        <dbReference type="ARBA" id="ARBA00022741"/>
    </source>
</evidence>
<reference evidence="45" key="1">
    <citation type="journal article" date="2022" name="Arch. Virol.">
        <title>Novel hepatoviruses in synanthropic bats in the upper Midwestern United States.</title>
        <authorList>
            <person name="Temeeyasen G."/>
            <person name="Hause B.M."/>
        </authorList>
    </citation>
    <scope>NUCLEOTIDE SEQUENCE</scope>
    <source>
        <strain evidence="45">15893</strain>
    </source>
</reference>
<comment type="function">
    <text evidence="36">Capsid proteins VP1, VP2, and VP3 form a closed capsid enclosing the viral positive strand RNA genome. All these proteins contain a beta-sheet structure called beta-barrel jelly roll. Together they form an icosahedral capsid (T=3) composed of 60 copies of each VP1, VP2, and VP3, with a diameter of approximately 300 Angstroms. VP1 is situated at the 12 fivefold axes, whereas VP2 and VP3 are located at the quasi-sixfold axes. The naked capsid interacts with the host receptor HAVCR1 to provide virion attachment to and probably entry into the target cell.</text>
</comment>
<dbReference type="InterPro" id="IPR027417">
    <property type="entry name" value="P-loop_NTPase"/>
</dbReference>
<feature type="domain" description="Peptidase C3" evidence="44">
    <location>
        <begin position="1483"/>
        <end position="1696"/>
    </location>
</feature>
<dbReference type="GO" id="GO:0006351">
    <property type="term" value="P:DNA-templated transcription"/>
    <property type="evidence" value="ECO:0007669"/>
    <property type="project" value="InterPro"/>
</dbReference>
<organism evidence="45">
    <name type="scientific">Eptesicus fuscus hepatovirus</name>
    <dbReference type="NCBI Taxonomy" id="2981589"/>
    <lineage>
        <taxon>Viruses</taxon>
        <taxon>Riboviria</taxon>
        <taxon>Orthornavirae</taxon>
        <taxon>Pisuviricota</taxon>
        <taxon>Pisoniviricetes</taxon>
        <taxon>Picornavirales</taxon>
        <taxon>Picornaviridae</taxon>
        <taxon>Heptrevirinae</taxon>
        <taxon>Hepatovirus</taxon>
    </lineage>
</organism>
<keyword evidence="13" id="KW-0167">Capsid protein</keyword>
<keyword evidence="11" id="KW-0191">Covalent protein-RNA linkage</keyword>
<dbReference type="Gene3D" id="2.60.120.20">
    <property type="match status" value="3"/>
</dbReference>
<evidence type="ECO:0000256" key="32">
    <source>
        <dbReference type="ARBA" id="ARBA00023200"/>
    </source>
</evidence>
<evidence type="ECO:0000256" key="41">
    <source>
        <dbReference type="SAM" id="MobiDB-lite"/>
    </source>
</evidence>
<evidence type="ECO:0000256" key="28">
    <source>
        <dbReference type="ARBA" id="ARBA00023039"/>
    </source>
</evidence>
<evidence type="ECO:0000256" key="16">
    <source>
        <dbReference type="ARBA" id="ARBA00022679"/>
    </source>
</evidence>
<keyword evidence="10" id="KW-1036">Host cytoplasmic vesicle</keyword>
<feature type="compositionally biased region" description="Polar residues" evidence="41">
    <location>
        <begin position="505"/>
        <end position="516"/>
    </location>
</feature>
<dbReference type="Pfam" id="PF00680">
    <property type="entry name" value="RdRP_1"/>
    <property type="match status" value="1"/>
</dbReference>
<keyword evidence="33" id="KW-1160">Virus entry into host cell</keyword>
<evidence type="ECO:0000256" key="30">
    <source>
        <dbReference type="ARBA" id="ARBA00023065"/>
    </source>
</evidence>
<evidence type="ECO:0000256" key="9">
    <source>
        <dbReference type="ARBA" id="ARBA00022484"/>
    </source>
</evidence>
<keyword evidence="8" id="KW-0813">Transport</keyword>
<dbReference type="GO" id="GO:0005524">
    <property type="term" value="F:ATP binding"/>
    <property type="evidence" value="ECO:0007669"/>
    <property type="project" value="UniProtKB-KW"/>
</dbReference>
<dbReference type="GO" id="GO:0003723">
    <property type="term" value="F:RNA binding"/>
    <property type="evidence" value="ECO:0007669"/>
    <property type="project" value="InterPro"/>
</dbReference>
<dbReference type="SUPFAM" id="SSF50494">
    <property type="entry name" value="Trypsin-like serine proteases"/>
    <property type="match status" value="1"/>
</dbReference>
<keyword evidence="31" id="KW-0472">Membrane</keyword>
<evidence type="ECO:0000313" key="45">
    <source>
        <dbReference type="EMBL" id="UXK63025.1"/>
    </source>
</evidence>
<dbReference type="GO" id="GO:0003968">
    <property type="term" value="F:RNA-directed RNA polymerase activity"/>
    <property type="evidence" value="ECO:0007669"/>
    <property type="project" value="UniProtKB-KW"/>
</dbReference>
<dbReference type="InterPro" id="IPR024354">
    <property type="entry name" value="Hepatitis_A_VP1-2A"/>
</dbReference>
<dbReference type="PROSITE" id="PS51218">
    <property type="entry name" value="SF3_HELICASE_2"/>
    <property type="match status" value="1"/>
</dbReference>
<evidence type="ECO:0000256" key="18">
    <source>
        <dbReference type="ARBA" id="ARBA00022706"/>
    </source>
</evidence>
<evidence type="ECO:0000256" key="17">
    <source>
        <dbReference type="ARBA" id="ARBA00022695"/>
    </source>
</evidence>
<keyword evidence="32" id="KW-1035">Host cytoplasm</keyword>
<dbReference type="InterPro" id="IPR001205">
    <property type="entry name" value="RNA-dir_pol_C"/>
</dbReference>
<dbReference type="GO" id="GO:0046718">
    <property type="term" value="P:symbiont entry into host cell"/>
    <property type="evidence" value="ECO:0007669"/>
    <property type="project" value="UniProtKB-KW"/>
</dbReference>
<evidence type="ECO:0000256" key="25">
    <source>
        <dbReference type="ARBA" id="ARBA00022844"/>
    </source>
</evidence>
<dbReference type="InterPro" id="IPR014759">
    <property type="entry name" value="Helicase_SF3_ssRNA_vir"/>
</dbReference>
<keyword evidence="21" id="KW-1161">Viral attachment to host cell</keyword>
<evidence type="ECO:0000256" key="13">
    <source>
        <dbReference type="ARBA" id="ARBA00022561"/>
    </source>
</evidence>
<evidence type="ECO:0000256" key="40">
    <source>
        <dbReference type="ARBA" id="ARBA00047164"/>
    </source>
</evidence>
<evidence type="ECO:0000256" key="8">
    <source>
        <dbReference type="ARBA" id="ARBA00022448"/>
    </source>
</evidence>
<evidence type="ECO:0000256" key="39">
    <source>
        <dbReference type="ARBA" id="ARBA00047163"/>
    </source>
</evidence>
<evidence type="ECO:0000256" key="5">
    <source>
        <dbReference type="ARBA" id="ARBA00004560"/>
    </source>
</evidence>
<comment type="similarity">
    <text evidence="6">Belongs to the picornaviridae polyprotein family.</text>
</comment>
<comment type="function">
    <text evidence="35">Precursor component of immature procapsids that corresponds to an extended form of the structural protein VP1. After maturation, possibly by the host Cathepsin L, the assembly signal 2A is cleaved to give rise to the mature VP1 protein.</text>
</comment>
<evidence type="ECO:0000256" key="10">
    <source>
        <dbReference type="ARBA" id="ARBA00022488"/>
    </source>
</evidence>
<evidence type="ECO:0000256" key="24">
    <source>
        <dbReference type="ARBA" id="ARBA00022840"/>
    </source>
</evidence>
<evidence type="ECO:0000256" key="6">
    <source>
        <dbReference type="ARBA" id="ARBA00006029"/>
    </source>
</evidence>
<keyword evidence="19" id="KW-0547">Nucleotide-binding</keyword>
<comment type="subunit">
    <text evidence="40">Interacts with capsid protein VP1. Interacts with capsid protein VP3.</text>
</comment>
<sequence>MIFMMSSNKKDGLFQTIGSGLDKVLSLADIEEEQTMQTPDRVVVGGASYFTSVDQSSVHSSVSGKHQEEKLLTSVDLPGTKRTQGEKFFLIHTAEWNTTDALFHEVAKLDVVKLLYDQQFAVDGLLRYHTYARFGVEVQIQINPTTFQQGGLICAMVPADQGYGSIACLTVYPHGLLNCNINNVVRIRVPFVYTRGAYNLRDPLYTIWELTIRVWNRLYIGTGTTPFTTVNVLARLVDLELHGLTPIFTQMMRNEFRISTTENVVNLANFEDSRAKISLALDQEDWRKDASEAGGLEIKSFTTWTSIPTLATQFAFNDSATVGTQIKVIPVDPYYYQMTNSSPDQKCVTSLASVAQMYCFWRGDLVFDFQAFPTKYHSGRLLFCFVPGNENMDVSKITLKQATTGPCAVMDITGVNSTLRFRVPWISDTPYRVNRYTKSSHVKGEYTAIGKIIVFVYNRLSNPNNVAGHVYFNVYTSAVNLELFGPVYSVMSNTSSQAGEDEEGFSSTSETQQNQPDPCGGITTPKQLKGRANQGKLDLAAGKVPTGAITILEDPILAKKIPETFPEKKPGVSRHTSDHMDIYKYMGRAHFLGTFTFTTNNKEYTFPISLSSSANPPGGLPSTLRWFFNMFHLYRGPLDLTIIVAGATDVDGLVWFTPVGMAADPSFQEASSNLSVDYKTSLGAVRFNTRRTGNIQMRLPWYSYLYAISGVLDGDGDKSDSTFGTLSIQITNYTRADEYLSFSLYLALTEQSQCLFPRAPLNNNAIMDTPNSHNIMARIAAGDLESCVDEFEVWTEMGAVDPVNFSIMSRLDTSTNKILKGFFYNDMVYRLSIANWFENLVPIQSGNFVAEKPNEWRVEILKPVIVPLLETMVAIPDWEKTKFPCKLTDKKKFIDSIVKTEVFKTILNHHDPEDVLEMFEILKPGDVTMLDRAIDKTGVTKVTSSAEKLVEECRTFLQTIKDSIKRFAMGFHRNKGIAWLKACLEISKIAVNIYICHRSNWDPMVVWPITLVLGLENIIKATDLFSAVSAHLAARLTDDDDEEEKIKTESGNWLRDICSGITIFKTVKDVFLWLIDKLKNFYDRKFGEASKKIQLIKEHQDEIENTLEEADMYCVSLVQDVTKEEQYNKGISLITSLRTVSSLAESDPSLRKFSQPLRDAIQRVHNKIKSLGAINQNVVTRPEPVVCYLYGRRGGGKSLTSMAIATKICKQYGVDPKKNIYTKPVSSDYWDGYSNQLVCVIDDIGQCTDDEDWADFCQLVSGCPLRLNMASLEEKGKHFSSPFIICTSNQDDPAPKTVYVKEAIQRRLHYKVKVEPEAYYSVNSMLNVSLAKKDGVIKDMRCVNMTSDGSKIDINTLVDNLVATVQVRQQNMDDFMDLWTESWSDVKDAIGDEFRRLMRFDCMKQSTKQRLREFFRKVNSNKLLIFGTALGFLGLATGLFYGFKAIKKIYKEEHENKEEDSLTSGVYHGVTRPKNVVKLDSLTPESQSIVEISAVVHKNLVRFGIGEKGGCVNWLMNGLGIKDEWLLLPSHAYIFEPDLQNKEFYFQRNNTYYSVNSGSVQILTLDTGFQDVVLMKVPQMPKFKDIIHHFIKKKDLDQASNRLATLVTMNSGVYQMVSEGQLQLEEHSTYSHKTDTGEIKELTISQAWRGKGMSSPGMCGGALVSSNSKLQNPIIGIHVAGGKGHMISKVVYQEMLEQINAKVDTNQRISKVEFTQSCVNVGSKTLFEKSPIHDFVEPEMINYPAALPFGRNNEIDPIQVMLSKYDIPIAEEPDAYFMSYDYYIEKIQGLPYVIEEQISLKQAIEGVEGMDALNMKTSAGLPYTLYNMSKEELIWKDDDGSFIGINPYLKNRIDLNMLCMDAGNQMDVIYMTCPKDELRPLEKVLSSKTRAIEACPLDFTIICRMMWAPAISYFQLNPGFHTGVAVGMDPDSDWDSLFKAMMKFGDFGLDLDFSSFDASLSPFMISYGCDVLSSISGLSEGQSRALSNAISFSRHQILNMIYTVSGSMPSGTPCTSLLNSIINNINLIYVFSLVLNKPPNLVFDYLKMICYGDDVLIVFNRKIPKEKLELICPKVVKQFSKLHMTVTSSSKGIPEIKKISELTFLKREFNLDFPRVKPAISDKTIWSLVSWQISAELRQISKSIHTSLYATLK</sequence>
<dbReference type="InterPro" id="IPR043502">
    <property type="entry name" value="DNA/RNA_pol_sf"/>
</dbReference>
<name>A0A977MCS3_9PICO</name>
<dbReference type="GO" id="GO:0003724">
    <property type="term" value="F:RNA helicase activity"/>
    <property type="evidence" value="ECO:0007669"/>
    <property type="project" value="InterPro"/>
</dbReference>
<dbReference type="GO" id="GO:0006508">
    <property type="term" value="P:proteolysis"/>
    <property type="evidence" value="ECO:0007669"/>
    <property type="project" value="UniProtKB-KW"/>
</dbReference>
<evidence type="ECO:0000256" key="1">
    <source>
        <dbReference type="ARBA" id="ARBA00002016"/>
    </source>
</evidence>
<dbReference type="PROSITE" id="PS50507">
    <property type="entry name" value="RDRP_SSRNA_POS"/>
    <property type="match status" value="1"/>
</dbReference>
<dbReference type="Pfam" id="PF00910">
    <property type="entry name" value="RNA_helicase"/>
    <property type="match status" value="1"/>
</dbReference>
<dbReference type="Gene3D" id="3.30.70.270">
    <property type="match status" value="1"/>
</dbReference>
<dbReference type="GO" id="GO:0015267">
    <property type="term" value="F:channel activity"/>
    <property type="evidence" value="ECO:0007669"/>
    <property type="project" value="UniProtKB-KW"/>
</dbReference>
<evidence type="ECO:0000256" key="2">
    <source>
        <dbReference type="ARBA" id="ARBA00003724"/>
    </source>
</evidence>
<evidence type="ECO:0000256" key="22">
    <source>
        <dbReference type="ARBA" id="ARBA00022806"/>
    </source>
</evidence>
<comment type="function">
    <text evidence="1">Plays a role in the assembly of the 12 pentamers into an icosahedral structure. Has not been detected in mature virions, supposedly owing to its small size.</text>
</comment>
<dbReference type="GO" id="GO:0039694">
    <property type="term" value="P:viral RNA genome replication"/>
    <property type="evidence" value="ECO:0007669"/>
    <property type="project" value="InterPro"/>
</dbReference>
<keyword evidence="26" id="KW-1043">Host membrane</keyword>
<keyword evidence="16" id="KW-0808">Transferase</keyword>
<proteinExistence type="inferred from homology"/>
<evidence type="ECO:0000256" key="21">
    <source>
        <dbReference type="ARBA" id="ARBA00022804"/>
    </source>
</evidence>
<dbReference type="GO" id="GO:0039618">
    <property type="term" value="C:T=pseudo3 icosahedral viral capsid"/>
    <property type="evidence" value="ECO:0007669"/>
    <property type="project" value="UniProtKB-KW"/>
</dbReference>
<keyword evidence="12" id="KW-0597">Phosphoprotein</keyword>
<keyword evidence="14" id="KW-0945">Host-virus interaction</keyword>
<dbReference type="SUPFAM" id="SSF56672">
    <property type="entry name" value="DNA/RNA polymerases"/>
    <property type="match status" value="1"/>
</dbReference>
<dbReference type="Pfam" id="PF12944">
    <property type="entry name" value="HAV_VP"/>
    <property type="match status" value="1"/>
</dbReference>
<evidence type="ECO:0000256" key="31">
    <source>
        <dbReference type="ARBA" id="ARBA00023136"/>
    </source>
</evidence>
<comment type="subunit">
    <text evidence="37">Homopentamer. Homooligomer.</text>
</comment>
<comment type="function">
    <text evidence="2">VP0 precursor is a component of the immature procapsids.</text>
</comment>
<evidence type="ECO:0000256" key="38">
    <source>
        <dbReference type="ARBA" id="ARBA00046923"/>
    </source>
</evidence>
<evidence type="ECO:0000256" key="35">
    <source>
        <dbReference type="ARBA" id="ARBA00045500"/>
    </source>
</evidence>
<keyword evidence="23" id="KW-0788">Thiol protease</keyword>
<feature type="region of interest" description="Disordered" evidence="41">
    <location>
        <begin position="495"/>
        <end position="526"/>
    </location>
</feature>
<evidence type="ECO:0000256" key="36">
    <source>
        <dbReference type="ARBA" id="ARBA00045842"/>
    </source>
</evidence>
<dbReference type="InterPro" id="IPR044067">
    <property type="entry name" value="PCV_3C_PRO"/>
</dbReference>
<evidence type="ECO:0000256" key="4">
    <source>
        <dbReference type="ARBA" id="ARBA00004328"/>
    </source>
</evidence>
<evidence type="ECO:0000256" key="14">
    <source>
        <dbReference type="ARBA" id="ARBA00022581"/>
    </source>
</evidence>
<dbReference type="InterPro" id="IPR033703">
    <property type="entry name" value="Rhv-like"/>
</dbReference>
<dbReference type="GO" id="GO:0005198">
    <property type="term" value="F:structural molecule activity"/>
    <property type="evidence" value="ECO:0007669"/>
    <property type="project" value="InterPro"/>
</dbReference>
<dbReference type="PRINTS" id="PR00918">
    <property type="entry name" value="CALICVIRUSNS"/>
</dbReference>
<keyword evidence="29" id="KW-1039">Host endosome</keyword>
<evidence type="ECO:0000256" key="3">
    <source>
        <dbReference type="ARBA" id="ARBA00004295"/>
    </source>
</evidence>
<keyword evidence="27" id="KW-0693">Viral RNA replication</keyword>
<dbReference type="InterPro" id="IPR029053">
    <property type="entry name" value="Viral_coat"/>
</dbReference>
<keyword evidence="15" id="KW-0645">Protease</keyword>
<keyword evidence="34" id="KW-0407">Ion channel</keyword>
<keyword evidence="18" id="KW-1143">T=pseudo3 icosahedral capsid protein</keyword>
<keyword evidence="22" id="KW-0347">Helicase</keyword>
<dbReference type="PROSITE" id="PS51874">
    <property type="entry name" value="PCV_3C_PRO"/>
    <property type="match status" value="1"/>
</dbReference>
<dbReference type="InterPro" id="IPR000605">
    <property type="entry name" value="Helicase_SF3_ssDNA/RNA_vir"/>
</dbReference>
<keyword evidence="28" id="KW-1182">Viral ion channel</keyword>
<evidence type="ECO:0000256" key="11">
    <source>
        <dbReference type="ARBA" id="ARBA00022520"/>
    </source>
</evidence>
<keyword evidence="9" id="KW-0696">RNA-directed RNA polymerase</keyword>
<comment type="subunit">
    <text evidence="39">Interacts with capsid protein VP1. Interacts with capsid protein VP2.</text>
</comment>
<evidence type="ECO:0000256" key="33">
    <source>
        <dbReference type="ARBA" id="ARBA00023296"/>
    </source>
</evidence>
<accession>A0A977MCS3</accession>
<evidence type="ECO:0000259" key="44">
    <source>
        <dbReference type="PROSITE" id="PS51874"/>
    </source>
</evidence>
<evidence type="ECO:0000256" key="29">
    <source>
        <dbReference type="ARBA" id="ARBA00023046"/>
    </source>
</evidence>
<dbReference type="GO" id="GO:0044162">
    <property type="term" value="C:host cell cytoplasmic vesicle membrane"/>
    <property type="evidence" value="ECO:0007669"/>
    <property type="project" value="UniProtKB-SubCell"/>
</dbReference>
<evidence type="ECO:0000256" key="26">
    <source>
        <dbReference type="ARBA" id="ARBA00022870"/>
    </source>
</evidence>
<evidence type="ECO:0000256" key="20">
    <source>
        <dbReference type="ARBA" id="ARBA00022801"/>
    </source>
</evidence>
<evidence type="ECO:0000256" key="23">
    <source>
        <dbReference type="ARBA" id="ARBA00022807"/>
    </source>
</evidence>
<feature type="domain" description="RdRp catalytic" evidence="42">
    <location>
        <begin position="1946"/>
        <end position="2067"/>
    </location>
</feature>
<keyword evidence="17" id="KW-0548">Nucleotidyltransferase</keyword>
<evidence type="ECO:0000256" key="34">
    <source>
        <dbReference type="ARBA" id="ARBA00023303"/>
    </source>
</evidence>
<dbReference type="GO" id="GO:0034220">
    <property type="term" value="P:monoatomic ion transmembrane transport"/>
    <property type="evidence" value="ECO:0007669"/>
    <property type="project" value="UniProtKB-KW"/>
</dbReference>
<evidence type="ECO:0000259" key="43">
    <source>
        <dbReference type="PROSITE" id="PS51218"/>
    </source>
</evidence>
<dbReference type="SUPFAM" id="SSF88633">
    <property type="entry name" value="Positive stranded ssRNA viruses"/>
    <property type="match status" value="3"/>
</dbReference>
<dbReference type="InterPro" id="IPR043504">
    <property type="entry name" value="Peptidase_S1_PA_chymotrypsin"/>
</dbReference>
<keyword evidence="30" id="KW-0406">Ion transport</keyword>
<dbReference type="InterPro" id="IPR043128">
    <property type="entry name" value="Rev_trsase/Diguanyl_cyclase"/>
</dbReference>
<protein>
    <recommendedName>
        <fullName evidence="7">Genome polyprotein</fullName>
    </recommendedName>
</protein>
<dbReference type="EMBL" id="OM302498">
    <property type="protein sequence ID" value="UXK63025.1"/>
    <property type="molecule type" value="Genomic_RNA"/>
</dbReference>
<dbReference type="GO" id="GO:0004197">
    <property type="term" value="F:cysteine-type endopeptidase activity"/>
    <property type="evidence" value="ECO:0007669"/>
    <property type="project" value="InterPro"/>
</dbReference>